<sequence>MWNISESVAMVAINDHNPSRYKPKIKRNDLMNYENDLRKSLNQPELLDINTESTEIQLEPTITNDQFVFDINYDKVEIIDMYIKIYPNNPDCDFNDILNNCNTHNFFEIKAGGNTILLMSLRQIILLAKYLSLNVSYEDNSINIPIPFKQIFFSKNFPLYKTELMNLQILIRLHDISNTQLIYNVKKPKSMKIYEFYINNIIHFSVQESCARKIKLNIRLVGKMILFKIFSSEITPPVVNEVKLYLNNFDPIIYDRQKDEILEYYVYGTKYYGISLCENLLHKKDIKNIFREDEKYVSGINFSRINDIELEICGSEDLNECRFEITTIIVNRLHFMSGMIGLKYAC</sequence>
<protein>
    <submittedName>
        <fullName evidence="1">Uncharacterized protein</fullName>
    </submittedName>
</protein>
<dbReference type="EMBL" id="KU877344">
    <property type="protein sequence ID" value="ANB50329.1"/>
    <property type="molecule type" value="Genomic_DNA"/>
</dbReference>
<dbReference type="RefSeq" id="YP_010776080.1">
    <property type="nucleotide sequence ID" value="NC_075034.1"/>
</dbReference>
<proteinExistence type="predicted"/>
<name>A0A167R5E2_9VIRU</name>
<dbReference type="KEGG" id="vg:80512691"/>
<evidence type="ECO:0000313" key="2">
    <source>
        <dbReference type="Proteomes" id="UP000241365"/>
    </source>
</evidence>
<accession>A0A167R5E2</accession>
<dbReference type="GeneID" id="80512691"/>
<evidence type="ECO:0000313" key="1">
    <source>
        <dbReference type="EMBL" id="ANB50329.1"/>
    </source>
</evidence>
<dbReference type="Proteomes" id="UP000241365">
    <property type="component" value="Segment"/>
</dbReference>
<keyword evidence="2" id="KW-1185">Reference proteome</keyword>
<reference evidence="1 2" key="1">
    <citation type="journal article" date="2016" name="Genome Announc.">
        <title>Complete Genome Sequence of a New Megavirus Family Member Isolated from an Inland Water Lake for the First Time in India.</title>
        <authorList>
            <person name="Chatterjee A."/>
            <person name="Ali F."/>
            <person name="Bange D."/>
            <person name="Kondabagil K."/>
        </authorList>
    </citation>
    <scope>NUCLEOTIDE SEQUENCE [LARGE SCALE GENOMIC DNA]</scope>
    <source>
        <strain evidence="1">1</strain>
    </source>
</reference>
<organism evidence="1 2">
    <name type="scientific">Powai lake megavirus</name>
    <dbReference type="NCBI Taxonomy" id="1842663"/>
    <lineage>
        <taxon>Viruses</taxon>
        <taxon>Varidnaviria</taxon>
        <taxon>Bamfordvirae</taxon>
        <taxon>Nucleocytoviricota</taxon>
        <taxon>Megaviricetes</taxon>
        <taxon>Imitervirales</taxon>
        <taxon>Mimiviridae</taxon>
        <taxon>Megamimivirinae</taxon>
        <taxon>Megavirus</taxon>
        <taxon>Megavirus powaiense</taxon>
    </lineage>
</organism>